<dbReference type="InterPro" id="IPR013087">
    <property type="entry name" value="Znf_C2H2_type"/>
</dbReference>
<feature type="domain" description="C2H2-type" evidence="6">
    <location>
        <begin position="954"/>
        <end position="982"/>
    </location>
</feature>
<accession>A0A2H1WVN0</accession>
<dbReference type="SUPFAM" id="SSF48452">
    <property type="entry name" value="TPR-like"/>
    <property type="match status" value="1"/>
</dbReference>
<comment type="similarity">
    <text evidence="1">Belongs to the leprecan family.</text>
</comment>
<keyword evidence="3" id="KW-0325">Glycoprotein</keyword>
<evidence type="ECO:0000256" key="4">
    <source>
        <dbReference type="PROSITE-ProRule" id="PRU00042"/>
    </source>
</evidence>
<dbReference type="Gene3D" id="1.25.40.10">
    <property type="entry name" value="Tetratricopeptide repeat domain"/>
    <property type="match status" value="2"/>
</dbReference>
<dbReference type="PROSITE" id="PS00028">
    <property type="entry name" value="ZINC_FINGER_C2H2_1"/>
    <property type="match status" value="6"/>
</dbReference>
<dbReference type="GO" id="GO:0005783">
    <property type="term" value="C:endoplasmic reticulum"/>
    <property type="evidence" value="ECO:0007669"/>
    <property type="project" value="TreeGrafter"/>
</dbReference>
<dbReference type="Gene3D" id="3.30.160.60">
    <property type="entry name" value="Classic Zinc Finger"/>
    <property type="match status" value="3"/>
</dbReference>
<dbReference type="InterPro" id="IPR056585">
    <property type="entry name" value="Leprecan_dom"/>
</dbReference>
<dbReference type="GO" id="GO:0008270">
    <property type="term" value="F:zinc ion binding"/>
    <property type="evidence" value="ECO:0007669"/>
    <property type="project" value="UniProtKB-KW"/>
</dbReference>
<reference evidence="7" key="1">
    <citation type="submission" date="2016-07" db="EMBL/GenBank/DDBJ databases">
        <authorList>
            <person name="Bretaudeau A."/>
        </authorList>
    </citation>
    <scope>NUCLEOTIDE SEQUENCE</scope>
    <source>
        <strain evidence="7">Rice</strain>
        <tissue evidence="7">Whole body</tissue>
    </source>
</reference>
<evidence type="ECO:0000313" key="7">
    <source>
        <dbReference type="EMBL" id="SOQ57123.1"/>
    </source>
</evidence>
<sequence length="1048" mass="121615">MERKNILYFIILICLCEFKYADCIKPASLDKAYNKGLTAYSTEKWTLCIEQFEEALHLYKLYKSILINCRLKCNTESYESQIKDDIADLKIYEKYFNKRHCLNICQDKEFKNMNLNKSLDDSVLHNMQSKKPYEYLHICYFQQRMFQKAASAAYTYLVANPDDDTMQNNMQYYIVQPEIDPKEIIDMESEDYVVMYNLGKKSYKQNNWEETVASMEEVIKDYLAYESNCRVECERQPGQEWSSEIVITMSNNMASLLHCHQQCQDKLKFLKYNSGVEFIADVLNYIQVAYFHLEKYNKAAAAVASYLVLMPEDEDMLENVKFYRKHVDEKAFVPRPEIVYYLKHTAMDNLNDKWSVKNLLFTKALPNYVIPVPVNGHKVFTCTDCGDKFIFESSLNDHVTRKSVNITYLCRHCNVTITFYNRCNLLYHIRSHVFRTATINVTDLNVEPLPLNLFNIKIAIPANKPAPSNQLIPTNQVPQINKLTLVGQIPPQDNDCIITSESSPKPPPIAENRSAYTQVICLECKENLSDSPASACKDRASHYMQFSNQVYSCPVCLFALPTTCALKAHLRLHLKCPLYCCPECGSALGNKNINYPYNHDCEGFKMMRATARLKCGAANCRICFHPNDLREHMKNLHMRKVFKCPFCVVACFSEISMQSHFKTHKMDSIKPLVFYKCELCPGKFVLQSRIESHIKSHKVFVFYPCWPCGSIFKDVALLLMHFLEKHNKNVTVENAVKNLLSEIESLKDTDKPKRVYRVVKRCDQCQRSFTYRCQYSEIHNLPNECPYKCTSTFESSTELDDSPDVTTFNKMTNSVLCHLCNASIIDDPNEIKKHYSSLHKTEKCLDAKIVLTRIDVNKYRTQTQNTNLTKSNIKKTIGKKVFKRKGKRQQIKILRDPFKMDNDQSSIDTHDETITCDTPPATLCYICKICGSNFDQKEILEKHLITHRDSCMAYQCMECGQSFVVKPSFSKHLLLEHSISDSETYIKEKHCYNENALIKYQSSEIISNEPLRENQCNICREDFEEPEDLAKHFRVHGMAFLMKNNPSK</sequence>
<dbReference type="GO" id="GO:0005518">
    <property type="term" value="F:collagen binding"/>
    <property type="evidence" value="ECO:0007669"/>
    <property type="project" value="TreeGrafter"/>
</dbReference>
<dbReference type="PANTHER" id="PTHR13986:SF8">
    <property type="entry name" value="PROLYL 3-HYDROXYLASE 1-LIKE PROTEIN"/>
    <property type="match status" value="1"/>
</dbReference>
<proteinExistence type="inferred from homology"/>
<dbReference type="PANTHER" id="PTHR13986">
    <property type="entry name" value="PROTEIN LYSINE HYDROXYLATION COMPLEX COMPONENT"/>
    <property type="match status" value="1"/>
</dbReference>
<evidence type="ECO:0000256" key="2">
    <source>
        <dbReference type="ARBA" id="ARBA00022729"/>
    </source>
</evidence>
<dbReference type="InterPro" id="IPR057356">
    <property type="entry name" value="Znf-C2H2_ZNF592"/>
</dbReference>
<feature type="domain" description="C2H2-type" evidence="6">
    <location>
        <begin position="675"/>
        <end position="697"/>
    </location>
</feature>
<dbReference type="SMART" id="SM00355">
    <property type="entry name" value="ZnF_C2H2"/>
    <property type="match status" value="11"/>
</dbReference>
<evidence type="ECO:0000256" key="1">
    <source>
        <dbReference type="ARBA" id="ARBA00006487"/>
    </source>
</evidence>
<keyword evidence="4" id="KW-0863">Zinc-finger</keyword>
<name>A0A2H1WVN0_SPOFR</name>
<feature type="domain" description="C2H2-type" evidence="6">
    <location>
        <begin position="925"/>
        <end position="947"/>
    </location>
</feature>
<dbReference type="GO" id="GO:0030199">
    <property type="term" value="P:collagen fibril organization"/>
    <property type="evidence" value="ECO:0007669"/>
    <property type="project" value="TreeGrafter"/>
</dbReference>
<feature type="signal peptide" evidence="5">
    <location>
        <begin position="1"/>
        <end position="21"/>
    </location>
</feature>
<keyword evidence="4" id="KW-0479">Metal-binding</keyword>
<dbReference type="InterPro" id="IPR052284">
    <property type="entry name" value="Collagen_mod_leprecan"/>
</dbReference>
<feature type="domain" description="C2H2-type" evidence="6">
    <location>
        <begin position="1014"/>
        <end position="1036"/>
    </location>
</feature>
<keyword evidence="4" id="KW-0862">Zinc</keyword>
<dbReference type="PROSITE" id="PS50157">
    <property type="entry name" value="ZINC_FINGER_C2H2_2"/>
    <property type="match status" value="5"/>
</dbReference>
<keyword evidence="2 5" id="KW-0732">Signal</keyword>
<dbReference type="EMBL" id="ODYU01011401">
    <property type="protein sequence ID" value="SOQ57123.1"/>
    <property type="molecule type" value="Genomic_DNA"/>
</dbReference>
<feature type="domain" description="C2H2-type" evidence="6">
    <location>
        <begin position="380"/>
        <end position="398"/>
    </location>
</feature>
<dbReference type="AlphaFoldDB" id="A0A2H1WVN0"/>
<protein>
    <submittedName>
        <fullName evidence="7">SFRICE_007995</fullName>
    </submittedName>
</protein>
<gene>
    <name evidence="7" type="ORF">SFRICE_007995</name>
</gene>
<dbReference type="Pfam" id="PF25412">
    <property type="entry name" value="zf-C2H2_ZNF592"/>
    <property type="match status" value="1"/>
</dbReference>
<feature type="chain" id="PRO_5013809764" evidence="5">
    <location>
        <begin position="22"/>
        <end position="1048"/>
    </location>
</feature>
<organism evidence="7">
    <name type="scientific">Spodoptera frugiperda</name>
    <name type="common">Fall armyworm</name>
    <dbReference type="NCBI Taxonomy" id="7108"/>
    <lineage>
        <taxon>Eukaryota</taxon>
        <taxon>Metazoa</taxon>
        <taxon>Ecdysozoa</taxon>
        <taxon>Arthropoda</taxon>
        <taxon>Hexapoda</taxon>
        <taxon>Insecta</taxon>
        <taxon>Pterygota</taxon>
        <taxon>Neoptera</taxon>
        <taxon>Endopterygota</taxon>
        <taxon>Lepidoptera</taxon>
        <taxon>Glossata</taxon>
        <taxon>Ditrysia</taxon>
        <taxon>Noctuoidea</taxon>
        <taxon>Noctuidae</taxon>
        <taxon>Amphipyrinae</taxon>
        <taxon>Spodoptera</taxon>
    </lineage>
</organism>
<dbReference type="InterPro" id="IPR036236">
    <property type="entry name" value="Znf_C2H2_sf"/>
</dbReference>
<evidence type="ECO:0000256" key="3">
    <source>
        <dbReference type="ARBA" id="ARBA00023180"/>
    </source>
</evidence>
<dbReference type="Pfam" id="PF23557">
    <property type="entry name" value="TPR_leprecan"/>
    <property type="match status" value="1"/>
</dbReference>
<dbReference type="SUPFAM" id="SSF57667">
    <property type="entry name" value="beta-beta-alpha zinc fingers"/>
    <property type="match status" value="1"/>
</dbReference>
<evidence type="ECO:0000256" key="5">
    <source>
        <dbReference type="SAM" id="SignalP"/>
    </source>
</evidence>
<dbReference type="InterPro" id="IPR011990">
    <property type="entry name" value="TPR-like_helical_dom_sf"/>
</dbReference>
<evidence type="ECO:0000259" key="6">
    <source>
        <dbReference type="PROSITE" id="PS50157"/>
    </source>
</evidence>